<dbReference type="EMBL" id="BMVC01000014">
    <property type="protein sequence ID" value="GHD08388.1"/>
    <property type="molecule type" value="Genomic_DNA"/>
</dbReference>
<dbReference type="SUPFAM" id="SSF56425">
    <property type="entry name" value="Succinate dehydrogenase/fumarate reductase flavoprotein, catalytic domain"/>
    <property type="match status" value="1"/>
</dbReference>
<reference evidence="12" key="1">
    <citation type="journal article" date="2014" name="Int. J. Syst. Evol. Microbiol.">
        <title>Complete genome sequence of Corynebacterium casei LMG S-19264T (=DSM 44701T), isolated from a smear-ripened cheese.</title>
        <authorList>
            <consortium name="US DOE Joint Genome Institute (JGI-PGF)"/>
            <person name="Walter F."/>
            <person name="Albersmeier A."/>
            <person name="Kalinowski J."/>
            <person name="Ruckert C."/>
        </authorList>
    </citation>
    <scope>NUCLEOTIDE SEQUENCE</scope>
    <source>
        <strain evidence="12">JCM 4637</strain>
    </source>
</reference>
<dbReference type="PANTHER" id="PTHR43400">
    <property type="entry name" value="FUMARATE REDUCTASE"/>
    <property type="match status" value="1"/>
</dbReference>
<dbReference type="Pfam" id="PF00890">
    <property type="entry name" value="FAD_binding_2"/>
    <property type="match status" value="1"/>
</dbReference>
<feature type="compositionally biased region" description="Polar residues" evidence="10">
    <location>
        <begin position="1"/>
        <end position="11"/>
    </location>
</feature>
<feature type="compositionally biased region" description="Low complexity" evidence="10">
    <location>
        <begin position="28"/>
        <end position="52"/>
    </location>
</feature>
<dbReference type="GO" id="GO:0047571">
    <property type="term" value="F:3-oxosteroid 1-dehydrogenase activity"/>
    <property type="evidence" value="ECO:0007669"/>
    <property type="project" value="UniProtKB-EC"/>
</dbReference>
<evidence type="ECO:0000256" key="4">
    <source>
        <dbReference type="ARBA" id="ARBA00023002"/>
    </source>
</evidence>
<dbReference type="GO" id="GO:0008202">
    <property type="term" value="P:steroid metabolic process"/>
    <property type="evidence" value="ECO:0007669"/>
    <property type="project" value="UniProtKB-KW"/>
</dbReference>
<dbReference type="InterPro" id="IPR036188">
    <property type="entry name" value="FAD/NAD-bd_sf"/>
</dbReference>
<reference evidence="12" key="2">
    <citation type="submission" date="2020-09" db="EMBL/GenBank/DDBJ databases">
        <authorList>
            <person name="Sun Q."/>
            <person name="Ohkuma M."/>
        </authorList>
    </citation>
    <scope>NUCLEOTIDE SEQUENCE</scope>
    <source>
        <strain evidence="12">JCM 4637</strain>
    </source>
</reference>
<keyword evidence="5" id="KW-0443">Lipid metabolism</keyword>
<comment type="cofactor">
    <cofactor evidence="1">
        <name>FAD</name>
        <dbReference type="ChEBI" id="CHEBI:57692"/>
    </cofactor>
</comment>
<proteinExistence type="inferred from homology"/>
<organism evidence="12 13">
    <name type="scientific">Streptomyces finlayi</name>
    <dbReference type="NCBI Taxonomy" id="67296"/>
    <lineage>
        <taxon>Bacteria</taxon>
        <taxon>Bacillati</taxon>
        <taxon>Actinomycetota</taxon>
        <taxon>Actinomycetes</taxon>
        <taxon>Kitasatosporales</taxon>
        <taxon>Streptomycetaceae</taxon>
        <taxon>Streptomyces</taxon>
    </lineage>
</organism>
<comment type="caution">
    <text evidence="12">The sequence shown here is derived from an EMBL/GenBank/DDBJ whole genome shotgun (WGS) entry which is preliminary data.</text>
</comment>
<keyword evidence="3" id="KW-0274">FAD</keyword>
<accession>A0A918X3G3</accession>
<evidence type="ECO:0000313" key="13">
    <source>
        <dbReference type="Proteomes" id="UP000638353"/>
    </source>
</evidence>
<feature type="domain" description="FAD-dependent oxidoreductase 2 FAD-binding" evidence="11">
    <location>
        <begin position="60"/>
        <end position="546"/>
    </location>
</feature>
<evidence type="ECO:0000259" key="11">
    <source>
        <dbReference type="Pfam" id="PF00890"/>
    </source>
</evidence>
<dbReference type="EC" id="1.3.99.4" evidence="8"/>
<name>A0A918X3G3_9ACTN</name>
<dbReference type="InterPro" id="IPR027477">
    <property type="entry name" value="Succ_DH/fumarate_Rdtase_cat_sf"/>
</dbReference>
<protein>
    <recommendedName>
        <fullName evidence="9">3-oxosteroid 1-dehydrogenase</fullName>
        <ecNumber evidence="8">1.3.99.4</ecNumber>
    </recommendedName>
</protein>
<evidence type="ECO:0000256" key="8">
    <source>
        <dbReference type="ARBA" id="ARBA00066536"/>
    </source>
</evidence>
<dbReference type="Gene3D" id="3.50.50.60">
    <property type="entry name" value="FAD/NAD(P)-binding domain"/>
    <property type="match status" value="2"/>
</dbReference>
<dbReference type="RefSeq" id="WP_229898320.1">
    <property type="nucleotide sequence ID" value="NZ_BMVC01000014.1"/>
</dbReference>
<evidence type="ECO:0000256" key="7">
    <source>
        <dbReference type="ARBA" id="ARBA00061147"/>
    </source>
</evidence>
<keyword evidence="5" id="KW-0753">Steroid metabolism</keyword>
<evidence type="ECO:0000256" key="3">
    <source>
        <dbReference type="ARBA" id="ARBA00022827"/>
    </source>
</evidence>
<comment type="similarity">
    <text evidence="7">Belongs to the FAD-dependent oxidoreductase 2 family. 3-oxosteroid dehydrogenase subfamily.</text>
</comment>
<evidence type="ECO:0000256" key="9">
    <source>
        <dbReference type="ARBA" id="ARBA00069709"/>
    </source>
</evidence>
<dbReference type="PANTHER" id="PTHR43400:SF10">
    <property type="entry name" value="3-OXOSTEROID 1-DEHYDROGENASE"/>
    <property type="match status" value="1"/>
</dbReference>
<dbReference type="FunFam" id="3.50.50.60:FF:000208">
    <property type="entry name" value="3-ketosteroid dehydrogenase"/>
    <property type="match status" value="1"/>
</dbReference>
<dbReference type="InterPro" id="IPR050315">
    <property type="entry name" value="FAD-oxidoreductase_2"/>
</dbReference>
<feature type="region of interest" description="Disordered" evidence="10">
    <location>
        <begin position="1"/>
        <end position="52"/>
    </location>
</feature>
<evidence type="ECO:0000256" key="5">
    <source>
        <dbReference type="ARBA" id="ARBA00023221"/>
    </source>
</evidence>
<evidence type="ECO:0000256" key="6">
    <source>
        <dbReference type="ARBA" id="ARBA00051951"/>
    </source>
</evidence>
<dbReference type="SUPFAM" id="SSF51905">
    <property type="entry name" value="FAD/NAD(P)-binding domain"/>
    <property type="match status" value="1"/>
</dbReference>
<keyword evidence="2" id="KW-0285">Flavoprotein</keyword>
<evidence type="ECO:0000313" key="12">
    <source>
        <dbReference type="EMBL" id="GHD08388.1"/>
    </source>
</evidence>
<evidence type="ECO:0000256" key="2">
    <source>
        <dbReference type="ARBA" id="ARBA00022630"/>
    </source>
</evidence>
<dbReference type="Proteomes" id="UP000638353">
    <property type="component" value="Unassembled WGS sequence"/>
</dbReference>
<evidence type="ECO:0000256" key="1">
    <source>
        <dbReference type="ARBA" id="ARBA00001974"/>
    </source>
</evidence>
<sequence length="565" mass="59158">MTSGSPQSPTATDMARHAAEQADTAQRAVQADEAQHAAQADTAPQADGAQPAAHWDDTCDVLVVGSGGGALTGAYTAAALGLDTLVVEKTAYFGGTTAYSGAGLWLPGNPAQERAGVEDSAELARAYFRAVVGDAVPHALQDAYLDTAGPLVEYLERDEHLRFEFRPFPDYFGAPGRIDGGRSVYPCDLDQPEGGHPLLAAVRPPAWAERFELPAPDGPLTDGRALIGRLLLALEGAGGRTRLRTALTSLVEEDGRVVGAVVTDEAGHTRRIRARKGVLLAAGGYEGDAGLRREWQGLRGADWTMGPAGANTGDALKAAVELGADTGLLAESWWCPSVLFPDGTAAFALGFRGGFFVDGSGRRFANESLPYDQMGRALLAARAGMDDSNQVWWIFDGRYGDELPGIVVVPADRAAFTEAGLWRTADTLEDLAVTLGLDAAELTATAKTFNTYAASGEDADFGRGTDPYDRFFGDGTGPNPCLVPVEEGPFHAVRIVLGDLGTKGGVRIDTDARVLRADGTAIEGLYAAGNTTASVTGPYYPGPGAPIGSAMVFAHRAAEHLVREA</sequence>
<dbReference type="InterPro" id="IPR003953">
    <property type="entry name" value="FAD-dep_OxRdtase_2_FAD-bd"/>
</dbReference>
<gene>
    <name evidence="12" type="ORF">GCM10010334_61640</name>
</gene>
<dbReference type="PRINTS" id="PR00411">
    <property type="entry name" value="PNDRDTASEI"/>
</dbReference>
<keyword evidence="4" id="KW-0560">Oxidoreductase</keyword>
<evidence type="ECO:0000256" key="10">
    <source>
        <dbReference type="SAM" id="MobiDB-lite"/>
    </source>
</evidence>
<dbReference type="AlphaFoldDB" id="A0A918X3G3"/>
<comment type="catalytic activity">
    <reaction evidence="6">
        <text>a 3-oxosteroid + A = a 3-oxo-Delta(1)-steroid + AH2</text>
        <dbReference type="Rhea" id="RHEA:13329"/>
        <dbReference type="ChEBI" id="CHEBI:13193"/>
        <dbReference type="ChEBI" id="CHEBI:17499"/>
        <dbReference type="ChEBI" id="CHEBI:20156"/>
        <dbReference type="ChEBI" id="CHEBI:47788"/>
        <dbReference type="EC" id="1.3.99.4"/>
    </reaction>
</comment>